<sequence>MQRLYLAALLGVAAVPALAVTQSVTASTTDQYWFRNAGFFEIGRISLQYGTDRIVDIDTSVRLVDQGWGNESPVENAVYVGLFNGDAELYRIHVAGASHEMSTQTYDLAMNANDQLQLNAALGQLNWADHPYVNVRFYTHAAGYPGWELHTFDDSMVVSSVPEPGTFGMLLAGLGLLGACAGRRRRM</sequence>
<dbReference type="AlphaFoldDB" id="A0A2R4CAE1"/>
<accession>A0A2R4CAE1</accession>
<dbReference type="NCBIfam" id="TIGR02595">
    <property type="entry name" value="PEP_CTERM"/>
    <property type="match status" value="1"/>
</dbReference>
<evidence type="ECO:0000259" key="2">
    <source>
        <dbReference type="Pfam" id="PF07589"/>
    </source>
</evidence>
<dbReference type="EMBL" id="CP028324">
    <property type="protein sequence ID" value="AVR96617.1"/>
    <property type="molecule type" value="Genomic_DNA"/>
</dbReference>
<feature type="domain" description="Ice-binding protein C-terminal" evidence="2">
    <location>
        <begin position="160"/>
        <end position="186"/>
    </location>
</feature>
<evidence type="ECO:0000256" key="1">
    <source>
        <dbReference type="SAM" id="SignalP"/>
    </source>
</evidence>
<gene>
    <name evidence="3" type="ORF">C9I28_13640</name>
</gene>
<evidence type="ECO:0000313" key="3">
    <source>
        <dbReference type="EMBL" id="AVR96617.1"/>
    </source>
</evidence>
<keyword evidence="4" id="KW-1185">Reference proteome</keyword>
<dbReference type="OrthoDB" id="8756330at2"/>
<feature type="signal peptide" evidence="1">
    <location>
        <begin position="1"/>
        <end position="19"/>
    </location>
</feature>
<organism evidence="3 4">
    <name type="scientific">Pseudoduganella armeniaca</name>
    <dbReference type="NCBI Taxonomy" id="2072590"/>
    <lineage>
        <taxon>Bacteria</taxon>
        <taxon>Pseudomonadati</taxon>
        <taxon>Pseudomonadota</taxon>
        <taxon>Betaproteobacteria</taxon>
        <taxon>Burkholderiales</taxon>
        <taxon>Oxalobacteraceae</taxon>
        <taxon>Telluria group</taxon>
        <taxon>Pseudoduganella</taxon>
    </lineage>
</organism>
<name>A0A2R4CAE1_9BURK</name>
<feature type="chain" id="PRO_5015360899" description="Ice-binding protein C-terminal domain-containing protein" evidence="1">
    <location>
        <begin position="20"/>
        <end position="187"/>
    </location>
</feature>
<proteinExistence type="predicted"/>
<reference evidence="3 4" key="1">
    <citation type="submission" date="2018-03" db="EMBL/GenBank/DDBJ databases">
        <title>Massilia armeniaca sp. nov., isolated from desert soil.</title>
        <authorList>
            <person name="Huang H."/>
            <person name="Ren M."/>
        </authorList>
    </citation>
    <scope>NUCLEOTIDE SEQUENCE [LARGE SCALE GENOMIC DNA]</scope>
    <source>
        <strain evidence="3 4">ZMN-3</strain>
    </source>
</reference>
<dbReference type="Pfam" id="PF07589">
    <property type="entry name" value="PEP-CTERM"/>
    <property type="match status" value="1"/>
</dbReference>
<dbReference type="Proteomes" id="UP000240505">
    <property type="component" value="Chromosome"/>
</dbReference>
<keyword evidence="1" id="KW-0732">Signal</keyword>
<protein>
    <recommendedName>
        <fullName evidence="2">Ice-binding protein C-terminal domain-containing protein</fullName>
    </recommendedName>
</protein>
<evidence type="ECO:0000313" key="4">
    <source>
        <dbReference type="Proteomes" id="UP000240505"/>
    </source>
</evidence>
<dbReference type="KEGG" id="masz:C9I28_13640"/>
<dbReference type="InterPro" id="IPR013424">
    <property type="entry name" value="Ice-binding_C"/>
</dbReference>